<dbReference type="InterPro" id="IPR002545">
    <property type="entry name" value="CheW-lke_dom"/>
</dbReference>
<keyword evidence="4" id="KW-0145">Chemotaxis</keyword>
<dbReference type="FunFam" id="2.40.50.180:FF:000002">
    <property type="entry name" value="Chemotaxis protein CheW"/>
    <property type="match status" value="1"/>
</dbReference>
<dbReference type="GO" id="GO:0007165">
    <property type="term" value="P:signal transduction"/>
    <property type="evidence" value="ECO:0007669"/>
    <property type="project" value="InterPro"/>
</dbReference>
<dbReference type="Proteomes" id="UP000033662">
    <property type="component" value="Unassembled WGS sequence"/>
</dbReference>
<keyword evidence="3" id="KW-0963">Cytoplasm</keyword>
<evidence type="ECO:0000256" key="2">
    <source>
        <dbReference type="ARBA" id="ARBA00021483"/>
    </source>
</evidence>
<evidence type="ECO:0000313" key="6">
    <source>
        <dbReference type="EMBL" id="KKA08913.1"/>
    </source>
</evidence>
<evidence type="ECO:0000256" key="1">
    <source>
        <dbReference type="ARBA" id="ARBA00004496"/>
    </source>
</evidence>
<dbReference type="AlphaFoldDB" id="A0A0F4XU44"/>
<dbReference type="GO" id="GO:0006935">
    <property type="term" value="P:chemotaxis"/>
    <property type="evidence" value="ECO:0007669"/>
    <property type="project" value="UniProtKB-KW"/>
</dbReference>
<dbReference type="GO" id="GO:0005829">
    <property type="term" value="C:cytosol"/>
    <property type="evidence" value="ECO:0007669"/>
    <property type="project" value="TreeGrafter"/>
</dbReference>
<comment type="caution">
    <text evidence="6">The sequence shown here is derived from an EMBL/GenBank/DDBJ whole genome shotgun (WGS) entry which is preliminary data.</text>
</comment>
<protein>
    <recommendedName>
        <fullName evidence="2">Chemotaxis protein CheW</fullName>
    </recommendedName>
</protein>
<proteinExistence type="predicted"/>
<dbReference type="Pfam" id="PF01584">
    <property type="entry name" value="CheW"/>
    <property type="match status" value="1"/>
</dbReference>
<evidence type="ECO:0000256" key="4">
    <source>
        <dbReference type="ARBA" id="ARBA00022500"/>
    </source>
</evidence>
<organism evidence="6 7">
    <name type="scientific">Pseudomonas kilonensis</name>
    <dbReference type="NCBI Taxonomy" id="132476"/>
    <lineage>
        <taxon>Bacteria</taxon>
        <taxon>Pseudomonadati</taxon>
        <taxon>Pseudomonadota</taxon>
        <taxon>Gammaproteobacteria</taxon>
        <taxon>Pseudomonadales</taxon>
        <taxon>Pseudomonadaceae</taxon>
        <taxon>Pseudomonas</taxon>
    </lineage>
</organism>
<dbReference type="SMART" id="SM00260">
    <property type="entry name" value="CheW"/>
    <property type="match status" value="1"/>
</dbReference>
<reference evidence="6 7" key="1">
    <citation type="submission" date="2015-03" db="EMBL/GenBank/DDBJ databases">
        <title>Pseudomonas fluorescens 1855-344 Genome sequencing and assembly.</title>
        <authorList>
            <person name="Eng W.W.H."/>
            <person name="Gan H.M."/>
            <person name="Savka M.A."/>
        </authorList>
    </citation>
    <scope>NUCLEOTIDE SEQUENCE [LARGE SCALE GENOMIC DNA]</scope>
    <source>
        <strain evidence="6 7">1855-344</strain>
    </source>
</reference>
<feature type="domain" description="CheW-like" evidence="5">
    <location>
        <begin position="21"/>
        <end position="165"/>
    </location>
</feature>
<dbReference type="PROSITE" id="PS50851">
    <property type="entry name" value="CHEW"/>
    <property type="match status" value="1"/>
</dbReference>
<sequence length="170" mass="18768">MEPAVLSHFEHAPQSPCDSEFLQFLTFVSARELYAIDTLCVREIIEYGQVTSVPMMPDFIRGVINLRGSVVPVIDLQARFSKGATQQGSRTCIVILELLQEGEPQVLGIVVDSVSEVIEIELADIKAAPAIGNRIREDFIRGMVKVRGSFLTVLQIDQVLCVSEIASQLH</sequence>
<dbReference type="InterPro" id="IPR036061">
    <property type="entry name" value="CheW-like_dom_sf"/>
</dbReference>
<name>A0A0F4XU44_9PSED</name>
<dbReference type="SUPFAM" id="SSF50341">
    <property type="entry name" value="CheW-like"/>
    <property type="match status" value="1"/>
</dbReference>
<dbReference type="PATRIC" id="fig|132476.4.peg.4858"/>
<dbReference type="PANTHER" id="PTHR22617">
    <property type="entry name" value="CHEMOTAXIS SENSOR HISTIDINE KINASE-RELATED"/>
    <property type="match status" value="1"/>
</dbReference>
<dbReference type="EMBL" id="JZXC01000004">
    <property type="protein sequence ID" value="KKA08913.1"/>
    <property type="molecule type" value="Genomic_DNA"/>
</dbReference>
<dbReference type="Gene3D" id="2.40.50.180">
    <property type="entry name" value="CheA-289, Domain 4"/>
    <property type="match status" value="1"/>
</dbReference>
<dbReference type="PANTHER" id="PTHR22617:SF41">
    <property type="entry name" value="CHEMOTAXIS SIGNAL TRANSDUCTION SYSTEM ADAPTOR PROTEIN CHEW"/>
    <property type="match status" value="1"/>
</dbReference>
<dbReference type="Gene3D" id="2.30.30.40">
    <property type="entry name" value="SH3 Domains"/>
    <property type="match status" value="1"/>
</dbReference>
<evidence type="ECO:0000259" key="5">
    <source>
        <dbReference type="PROSITE" id="PS50851"/>
    </source>
</evidence>
<dbReference type="InterPro" id="IPR039315">
    <property type="entry name" value="CheW"/>
</dbReference>
<evidence type="ECO:0000313" key="7">
    <source>
        <dbReference type="Proteomes" id="UP000033662"/>
    </source>
</evidence>
<dbReference type="OrthoDB" id="9790406at2"/>
<comment type="subcellular location">
    <subcellularLocation>
        <location evidence="1">Cytoplasm</location>
    </subcellularLocation>
</comment>
<gene>
    <name evidence="6" type="ORF">VP02_06885</name>
</gene>
<accession>A0A0F4XU44</accession>
<dbReference type="CDD" id="cd00732">
    <property type="entry name" value="CheW"/>
    <property type="match status" value="1"/>
</dbReference>
<evidence type="ECO:0000256" key="3">
    <source>
        <dbReference type="ARBA" id="ARBA00022490"/>
    </source>
</evidence>